<dbReference type="GO" id="GO:0016887">
    <property type="term" value="F:ATP hydrolysis activity"/>
    <property type="evidence" value="ECO:0007669"/>
    <property type="project" value="InterPro"/>
</dbReference>
<dbReference type="InterPro" id="IPR003593">
    <property type="entry name" value="AAA+_ATPase"/>
</dbReference>
<name>A0A819J0W6_9BILA</name>
<dbReference type="InterPro" id="IPR017871">
    <property type="entry name" value="ABC_transporter-like_CS"/>
</dbReference>
<keyword evidence="7" id="KW-0067">ATP-binding</keyword>
<feature type="domain" description="ABC transporter" evidence="13">
    <location>
        <begin position="595"/>
        <end position="827"/>
    </location>
</feature>
<comment type="similarity">
    <text evidence="2">Belongs to the ABC transporter superfamily. ABCB family. Multidrug resistance exporter (TC 3.A.1.201) subfamily.</text>
</comment>
<reference evidence="16" key="1">
    <citation type="submission" date="2021-02" db="EMBL/GenBank/DDBJ databases">
        <authorList>
            <person name="Nowell W R."/>
        </authorList>
    </citation>
    <scope>NUCLEOTIDE SEQUENCE</scope>
</reference>
<keyword evidence="4 12" id="KW-0812">Transmembrane</keyword>
<dbReference type="Pfam" id="PF00005">
    <property type="entry name" value="ABC_tran"/>
    <property type="match status" value="2"/>
</dbReference>
<evidence type="ECO:0000313" key="15">
    <source>
        <dbReference type="EMBL" id="CAF3814763.1"/>
    </source>
</evidence>
<protein>
    <submittedName>
        <fullName evidence="16">Uncharacterized protein</fullName>
    </submittedName>
</protein>
<gene>
    <name evidence="16" type="ORF">FNK824_LOCUS21816</name>
    <name evidence="15" type="ORF">JBS370_LOCUS16086</name>
</gene>
<evidence type="ECO:0000256" key="6">
    <source>
        <dbReference type="ARBA" id="ARBA00022741"/>
    </source>
</evidence>
<evidence type="ECO:0000256" key="11">
    <source>
        <dbReference type="ARBA" id="ARBA00023180"/>
    </source>
</evidence>
<dbReference type="CDD" id="cd03249">
    <property type="entry name" value="ABC_MTABC3_MDL1_MDL2"/>
    <property type="match status" value="2"/>
</dbReference>
<dbReference type="Proteomes" id="UP000663836">
    <property type="component" value="Unassembled WGS sequence"/>
</dbReference>
<keyword evidence="5" id="KW-0677">Repeat</keyword>
<feature type="transmembrane region" description="Helical" evidence="12">
    <location>
        <begin position="427"/>
        <end position="446"/>
    </location>
</feature>
<dbReference type="FunFam" id="3.40.50.300:FF:000479">
    <property type="entry name" value="Multidrug resistance protein 1A"/>
    <property type="match status" value="1"/>
</dbReference>
<dbReference type="SUPFAM" id="SSF90123">
    <property type="entry name" value="ABC transporter transmembrane region"/>
    <property type="match status" value="1"/>
</dbReference>
<evidence type="ECO:0000256" key="3">
    <source>
        <dbReference type="ARBA" id="ARBA00022448"/>
    </source>
</evidence>
<feature type="domain" description="ABC transmembrane type-1" evidence="14">
    <location>
        <begin position="336"/>
        <end position="554"/>
    </location>
</feature>
<evidence type="ECO:0000256" key="7">
    <source>
        <dbReference type="ARBA" id="ARBA00022840"/>
    </source>
</evidence>
<keyword evidence="11" id="KW-0325">Glycoprotein</keyword>
<dbReference type="GO" id="GO:0016324">
    <property type="term" value="C:apical plasma membrane"/>
    <property type="evidence" value="ECO:0007669"/>
    <property type="project" value="TreeGrafter"/>
</dbReference>
<dbReference type="Gene3D" id="3.40.50.300">
    <property type="entry name" value="P-loop containing nucleotide triphosphate hydrolases"/>
    <property type="match status" value="2"/>
</dbReference>
<evidence type="ECO:0000256" key="2">
    <source>
        <dbReference type="ARBA" id="ARBA00007577"/>
    </source>
</evidence>
<feature type="transmembrane region" description="Helical" evidence="12">
    <location>
        <begin position="507"/>
        <end position="532"/>
    </location>
</feature>
<evidence type="ECO:0000256" key="9">
    <source>
        <dbReference type="ARBA" id="ARBA00022989"/>
    </source>
</evidence>
<evidence type="ECO:0000256" key="12">
    <source>
        <dbReference type="SAM" id="Phobius"/>
    </source>
</evidence>
<dbReference type="FunFam" id="3.40.50.300:FF:000205">
    <property type="entry name" value="ABC transporter B family member 4"/>
    <property type="match status" value="1"/>
</dbReference>
<evidence type="ECO:0000259" key="14">
    <source>
        <dbReference type="PROSITE" id="PS50929"/>
    </source>
</evidence>
<dbReference type="AlphaFoldDB" id="A0A819J0W6"/>
<comment type="subcellular location">
    <subcellularLocation>
        <location evidence="1">Membrane</location>
        <topology evidence="1">Multi-pass membrane protein</topology>
    </subcellularLocation>
</comment>
<dbReference type="PROSITE" id="PS50929">
    <property type="entry name" value="ABC_TM1F"/>
    <property type="match status" value="1"/>
</dbReference>
<dbReference type="InterPro" id="IPR011527">
    <property type="entry name" value="ABC1_TM_dom"/>
</dbReference>
<dbReference type="PANTHER" id="PTHR24221:SF636">
    <property type="entry name" value="BILE SALT EXPORT PUMP"/>
    <property type="match status" value="1"/>
</dbReference>
<dbReference type="CDD" id="cd18578">
    <property type="entry name" value="ABC_6TM_Pgp_ABCB1_D2_like"/>
    <property type="match status" value="1"/>
</dbReference>
<evidence type="ECO:0000256" key="5">
    <source>
        <dbReference type="ARBA" id="ARBA00022737"/>
    </source>
</evidence>
<organism evidence="16 17">
    <name type="scientific">Rotaria sordida</name>
    <dbReference type="NCBI Taxonomy" id="392033"/>
    <lineage>
        <taxon>Eukaryota</taxon>
        <taxon>Metazoa</taxon>
        <taxon>Spiralia</taxon>
        <taxon>Gnathifera</taxon>
        <taxon>Rotifera</taxon>
        <taxon>Eurotatoria</taxon>
        <taxon>Bdelloidea</taxon>
        <taxon>Philodinida</taxon>
        <taxon>Philodinidae</taxon>
        <taxon>Rotaria</taxon>
    </lineage>
</organism>
<dbReference type="SUPFAM" id="SSF52540">
    <property type="entry name" value="P-loop containing nucleoside triphosphate hydrolases"/>
    <property type="match status" value="2"/>
</dbReference>
<keyword evidence="6" id="KW-0547">Nucleotide-binding</keyword>
<comment type="caution">
    <text evidence="16">The sequence shown here is derived from an EMBL/GenBank/DDBJ whole genome shotgun (WGS) entry which is preliminary data.</text>
</comment>
<dbReference type="PROSITE" id="PS00211">
    <property type="entry name" value="ABC_TRANSPORTER_1"/>
    <property type="match status" value="2"/>
</dbReference>
<dbReference type="PANTHER" id="PTHR24221">
    <property type="entry name" value="ATP-BINDING CASSETTE SUB-FAMILY B"/>
    <property type="match status" value="1"/>
</dbReference>
<evidence type="ECO:0000259" key="13">
    <source>
        <dbReference type="PROSITE" id="PS50893"/>
    </source>
</evidence>
<keyword evidence="10 12" id="KW-0472">Membrane</keyword>
<dbReference type="EMBL" id="CAJOBD010001585">
    <property type="protein sequence ID" value="CAF3814763.1"/>
    <property type="molecule type" value="Genomic_DNA"/>
</dbReference>
<evidence type="ECO:0000256" key="10">
    <source>
        <dbReference type="ARBA" id="ARBA00023136"/>
    </source>
</evidence>
<evidence type="ECO:0000313" key="16">
    <source>
        <dbReference type="EMBL" id="CAF3924788.1"/>
    </source>
</evidence>
<keyword evidence="9 12" id="KW-1133">Transmembrane helix</keyword>
<accession>A0A819J0W6</accession>
<keyword evidence="3" id="KW-0813">Transport</keyword>
<dbReference type="Proteomes" id="UP000663874">
    <property type="component" value="Unassembled WGS sequence"/>
</dbReference>
<dbReference type="SMART" id="SM00382">
    <property type="entry name" value="AAA"/>
    <property type="match status" value="2"/>
</dbReference>
<dbReference type="PROSITE" id="PS50893">
    <property type="entry name" value="ABC_TRANSPORTER_2"/>
    <property type="match status" value="2"/>
</dbReference>
<dbReference type="InterPro" id="IPR003439">
    <property type="entry name" value="ABC_transporter-like_ATP-bd"/>
</dbReference>
<dbReference type="GO" id="GO:0005524">
    <property type="term" value="F:ATP binding"/>
    <property type="evidence" value="ECO:0007669"/>
    <property type="project" value="UniProtKB-KW"/>
</dbReference>
<sequence length="830" mass="93198">MTVVIGVFRIQRATSFVQALNRARSAAYIIWKIIDEPSKINNHSEIGLKKADLIGNIDFSNVFFSYPSRPDIPILNGISFNVKHAQTIALVGSSGSGKSTCIQLLQRFYDPYSGSIIIDGNQINQYNLNWLRQQIGVVSQEPVLFHTTIRQNILFGHDSATDEELHQAAKIANAHNFIMTLPDKYETQIGERGATLSGGQKQRIAIARALIRNPKILLLDEATSALDNESEKIVQEALDRAAQNRTTFVIAHRLSTIRYADKIIVMEKGKIVEEGDHETLMKIKGVYCELVEQQRLRQAEEDEDEEEEFEQKDRATSMSFCDRVRSNSLDVLSKRASTIISSYLFACSGEILTKRLRSKAFRAILRQEPAYFDQENHSTGALCTRLAIEASAVQGASGVHFGIIFQSLISMISGIILGFVFSWQLTLLIMGFLPVLLFGSISRIRLTARFESKDNKILENAGKVAVETIQNIRTVMQLTKEDHFYNEYCQLINIIYRSSLKRAHLSSIIFALSNSITFFTTAAFIALGAFLVDQNTITFQDMYMVFNSVAMLAQYANYGKGIQAAERIFELLNRKPIIDNESKDGATITNLSGQIDFDGIYFAYPNRSESIILRNLKLSIKSGRSGGGKSTIIQLMERFYDPSFGSLLIDSKDLRSLNLQWYRSQIGIVSQESILFDMSIRENIAYGDNSRTDIPLDEIIQAAKNANIHHFIQSLPHGYETNCGTKGTQLSGGQKQRIAIARALIRNPKILLLDEATSALDSQSEKMVQEALDYAQQNRTSITIAHRLSTIQNADMICVIHNGSIVESGNHEQLLARNGRYFRLIQKIFK</sequence>
<evidence type="ECO:0000256" key="8">
    <source>
        <dbReference type="ARBA" id="ARBA00022967"/>
    </source>
</evidence>
<keyword evidence="8" id="KW-1278">Translocase</keyword>
<dbReference type="InterPro" id="IPR036640">
    <property type="entry name" value="ABC1_TM_sf"/>
</dbReference>
<evidence type="ECO:0000256" key="4">
    <source>
        <dbReference type="ARBA" id="ARBA00022692"/>
    </source>
</evidence>
<evidence type="ECO:0000313" key="17">
    <source>
        <dbReference type="Proteomes" id="UP000663874"/>
    </source>
</evidence>
<proteinExistence type="inferred from homology"/>
<feature type="domain" description="ABC transporter" evidence="13">
    <location>
        <begin position="57"/>
        <end position="293"/>
    </location>
</feature>
<dbReference type="InterPro" id="IPR027417">
    <property type="entry name" value="P-loop_NTPase"/>
</dbReference>
<dbReference type="InterPro" id="IPR039421">
    <property type="entry name" value="Type_1_exporter"/>
</dbReference>
<dbReference type="Gene3D" id="1.20.1560.10">
    <property type="entry name" value="ABC transporter type 1, transmembrane domain"/>
    <property type="match status" value="3"/>
</dbReference>
<dbReference type="Pfam" id="PF00664">
    <property type="entry name" value="ABC_membrane"/>
    <property type="match status" value="1"/>
</dbReference>
<dbReference type="GO" id="GO:0140359">
    <property type="term" value="F:ABC-type transporter activity"/>
    <property type="evidence" value="ECO:0007669"/>
    <property type="project" value="InterPro"/>
</dbReference>
<evidence type="ECO:0000256" key="1">
    <source>
        <dbReference type="ARBA" id="ARBA00004141"/>
    </source>
</evidence>
<dbReference type="EMBL" id="CAJOBE010004286">
    <property type="protein sequence ID" value="CAF3924788.1"/>
    <property type="molecule type" value="Genomic_DNA"/>
</dbReference>